<gene>
    <name evidence="1" type="ORF">XBO1_2570032</name>
</gene>
<protein>
    <submittedName>
        <fullName evidence="1">Uncharacterized protein</fullName>
    </submittedName>
</protein>
<dbReference type="HOGENOM" id="CLU_3417170_0_0_6"/>
<proteinExistence type="predicted"/>
<name>A0A077P7Z6_XENBV</name>
<organism evidence="1">
    <name type="scientific">Xenorhabdus bovienii str. oregonense</name>
    <dbReference type="NCBI Taxonomy" id="1398202"/>
    <lineage>
        <taxon>Bacteria</taxon>
        <taxon>Pseudomonadati</taxon>
        <taxon>Pseudomonadota</taxon>
        <taxon>Gammaproteobacteria</taxon>
        <taxon>Enterobacterales</taxon>
        <taxon>Morganellaceae</taxon>
        <taxon>Xenorhabdus</taxon>
    </lineage>
</organism>
<sequence length="26" mass="2780">MREGNAAANMALLNKIALNLLRLAPT</sequence>
<dbReference type="AlphaFoldDB" id="A0A077P7Z6"/>
<dbReference type="EMBL" id="CBSX010000176">
    <property type="protein sequence ID" value="CDH07215.1"/>
    <property type="molecule type" value="Genomic_DNA"/>
</dbReference>
<accession>A0A077P7Z6</accession>
<evidence type="ECO:0000313" key="1">
    <source>
        <dbReference type="EMBL" id="CDH07215.1"/>
    </source>
</evidence>
<dbReference type="Proteomes" id="UP000028483">
    <property type="component" value="Unassembled WGS sequence"/>
</dbReference>
<reference evidence="1" key="1">
    <citation type="submission" date="2013-07" db="EMBL/GenBank/DDBJ databases">
        <title>Sub-species coevolution in mutualistic symbiosis.</title>
        <authorList>
            <person name="Murfin K."/>
            <person name="Klassen J."/>
            <person name="Lee M."/>
            <person name="Forst S."/>
            <person name="Stock P."/>
            <person name="Goodrich-Blair H."/>
        </authorList>
    </citation>
    <scope>NUCLEOTIDE SEQUENCE [LARGE SCALE GENOMIC DNA]</scope>
    <source>
        <strain evidence="1">Oregonense</strain>
    </source>
</reference>
<comment type="caution">
    <text evidence="1">The sequence shown here is derived from an EMBL/GenBank/DDBJ whole genome shotgun (WGS) entry which is preliminary data.</text>
</comment>